<evidence type="ECO:0000313" key="9">
    <source>
        <dbReference type="EMBL" id="SFR56525.1"/>
    </source>
</evidence>
<dbReference type="InterPro" id="IPR036188">
    <property type="entry name" value="FAD/NAD-bd_sf"/>
</dbReference>
<dbReference type="SUPFAM" id="SSF51905">
    <property type="entry name" value="FAD/NAD(P)-binding domain"/>
    <property type="match status" value="1"/>
</dbReference>
<dbReference type="PANTHER" id="PTHR43876:SF7">
    <property type="entry name" value="UBIQUINONE BIOSYNTHESIS MONOOXYGENASE COQ6, MITOCHONDRIAL"/>
    <property type="match status" value="1"/>
</dbReference>
<sequence length="419" mass="44481">MHRMDNPARAVILRPMDTDIIIVGGGLNGPALALAAAQAGFAVTIIDSLPVDQRKQPDFDGRSYALALSSKRLLQGIGVWGAVSDHAQPMLEIKVTDGIAGKGASPWMMHFDHAEIEEGPMGFMVEDRHLRRAFLDAMAASPLITQLSEETVVSQSVEPAAVSVTLASGKGITGSILIGSDGRRSGTAERAGIKRTGWGYGQTAVVCAVTHDKPHGGIAHQFFMPAGPLAILPLTENRSSIVWSETDARAAELAAMNDADFLDALRPAFGSFLGQISLTGARFNYPLGLTLANSFIGDRMALIGDAAHGMHPIAGQGLNAGLRDVAALAEVLSDARARGEDIASPLVLQRYQQWRRFDTATLALATDTFNRLFSNDNPVLRSLRDIGMGVVNGLPGLRRSFIREAAGLSGDLPKLMQGS</sequence>
<proteinExistence type="inferred from homology"/>
<dbReference type="GO" id="GO:0004497">
    <property type="term" value="F:monooxygenase activity"/>
    <property type="evidence" value="ECO:0007669"/>
    <property type="project" value="UniProtKB-KW"/>
</dbReference>
<dbReference type="PANTHER" id="PTHR43876">
    <property type="entry name" value="UBIQUINONE BIOSYNTHESIS MONOOXYGENASE COQ6, MITOCHONDRIAL"/>
    <property type="match status" value="1"/>
</dbReference>
<evidence type="ECO:0000256" key="2">
    <source>
        <dbReference type="ARBA" id="ARBA00004749"/>
    </source>
</evidence>
<dbReference type="GO" id="GO:0006744">
    <property type="term" value="P:ubiquinone biosynthetic process"/>
    <property type="evidence" value="ECO:0007669"/>
    <property type="project" value="UniProtKB-UniPathway"/>
</dbReference>
<evidence type="ECO:0000256" key="5">
    <source>
        <dbReference type="ARBA" id="ARBA00022827"/>
    </source>
</evidence>
<dbReference type="GO" id="GO:0016705">
    <property type="term" value="F:oxidoreductase activity, acting on paired donors, with incorporation or reduction of molecular oxygen"/>
    <property type="evidence" value="ECO:0007669"/>
    <property type="project" value="InterPro"/>
</dbReference>
<evidence type="ECO:0000256" key="3">
    <source>
        <dbReference type="ARBA" id="ARBA00005349"/>
    </source>
</evidence>
<keyword evidence="7" id="KW-0503">Monooxygenase</keyword>
<organism evidence="9 10">
    <name type="scientific">Yoonia tamlensis</name>
    <dbReference type="NCBI Taxonomy" id="390270"/>
    <lineage>
        <taxon>Bacteria</taxon>
        <taxon>Pseudomonadati</taxon>
        <taxon>Pseudomonadota</taxon>
        <taxon>Alphaproteobacteria</taxon>
        <taxon>Rhodobacterales</taxon>
        <taxon>Paracoccaceae</taxon>
        <taxon>Yoonia</taxon>
    </lineage>
</organism>
<dbReference type="AlphaFoldDB" id="A0A1I6HPZ5"/>
<dbReference type="PROSITE" id="PS01304">
    <property type="entry name" value="UBIH"/>
    <property type="match status" value="1"/>
</dbReference>
<keyword evidence="10" id="KW-1185">Reference proteome</keyword>
<dbReference type="FunFam" id="3.50.50.60:FF:000021">
    <property type="entry name" value="Ubiquinone biosynthesis monooxygenase COQ6"/>
    <property type="match status" value="1"/>
</dbReference>
<dbReference type="STRING" id="390270.SAMN04488005_2934"/>
<dbReference type="GO" id="GO:0071949">
    <property type="term" value="F:FAD binding"/>
    <property type="evidence" value="ECO:0007669"/>
    <property type="project" value="InterPro"/>
</dbReference>
<dbReference type="EMBL" id="FOYP01000002">
    <property type="protein sequence ID" value="SFR56525.1"/>
    <property type="molecule type" value="Genomic_DNA"/>
</dbReference>
<dbReference type="InterPro" id="IPR002938">
    <property type="entry name" value="FAD-bd"/>
</dbReference>
<comment type="similarity">
    <text evidence="3">Belongs to the UbiH/COQ6 family.</text>
</comment>
<evidence type="ECO:0000259" key="8">
    <source>
        <dbReference type="Pfam" id="PF01494"/>
    </source>
</evidence>
<protein>
    <submittedName>
        <fullName evidence="9">2-octaprenyl-6-methoxyphenol hydroxylase</fullName>
    </submittedName>
</protein>
<feature type="domain" description="FAD-binding" evidence="8">
    <location>
        <begin position="17"/>
        <end position="355"/>
    </location>
</feature>
<dbReference type="InterPro" id="IPR018168">
    <property type="entry name" value="Ubi_Hdrlase_CS"/>
</dbReference>
<evidence type="ECO:0000256" key="1">
    <source>
        <dbReference type="ARBA" id="ARBA00001974"/>
    </source>
</evidence>
<dbReference type="InterPro" id="IPR051205">
    <property type="entry name" value="UbiH/COQ6_monooxygenase"/>
</dbReference>
<evidence type="ECO:0000313" key="10">
    <source>
        <dbReference type="Proteomes" id="UP000199478"/>
    </source>
</evidence>
<keyword evidence="5" id="KW-0274">FAD</keyword>
<evidence type="ECO:0000256" key="7">
    <source>
        <dbReference type="ARBA" id="ARBA00023033"/>
    </source>
</evidence>
<accession>A0A1I6HPZ5</accession>
<dbReference type="GO" id="GO:0110142">
    <property type="term" value="C:ubiquinone biosynthesis complex"/>
    <property type="evidence" value="ECO:0007669"/>
    <property type="project" value="UniProtKB-ARBA"/>
</dbReference>
<comment type="cofactor">
    <cofactor evidence="1">
        <name>FAD</name>
        <dbReference type="ChEBI" id="CHEBI:57692"/>
    </cofactor>
</comment>
<gene>
    <name evidence="9" type="ORF">SAMN04488005_2934</name>
</gene>
<evidence type="ECO:0000256" key="6">
    <source>
        <dbReference type="ARBA" id="ARBA00023002"/>
    </source>
</evidence>
<keyword evidence="6" id="KW-0560">Oxidoreductase</keyword>
<dbReference type="Proteomes" id="UP000199478">
    <property type="component" value="Unassembled WGS sequence"/>
</dbReference>
<dbReference type="Gene3D" id="3.50.50.60">
    <property type="entry name" value="FAD/NAD(P)-binding domain"/>
    <property type="match status" value="2"/>
</dbReference>
<keyword evidence="4" id="KW-0285">Flavoprotein</keyword>
<name>A0A1I6HPZ5_9RHOB</name>
<comment type="pathway">
    <text evidence="2">Cofactor biosynthesis; ubiquinone biosynthesis.</text>
</comment>
<dbReference type="NCBIfam" id="TIGR01988">
    <property type="entry name" value="Ubi-OHases"/>
    <property type="match status" value="1"/>
</dbReference>
<dbReference type="Pfam" id="PF01494">
    <property type="entry name" value="FAD_binding_3"/>
    <property type="match status" value="1"/>
</dbReference>
<dbReference type="UniPathway" id="UPA00232"/>
<evidence type="ECO:0000256" key="4">
    <source>
        <dbReference type="ARBA" id="ARBA00022630"/>
    </source>
</evidence>
<dbReference type="PRINTS" id="PR00420">
    <property type="entry name" value="RNGMNOXGNASE"/>
</dbReference>
<reference evidence="10" key="1">
    <citation type="submission" date="2016-10" db="EMBL/GenBank/DDBJ databases">
        <authorList>
            <person name="Varghese N."/>
            <person name="Submissions S."/>
        </authorList>
    </citation>
    <scope>NUCLEOTIDE SEQUENCE [LARGE SCALE GENOMIC DNA]</scope>
    <source>
        <strain evidence="10">DSM 26879</strain>
    </source>
</reference>
<dbReference type="InterPro" id="IPR010971">
    <property type="entry name" value="UbiH/COQ6"/>
</dbReference>